<comment type="caution">
    <text evidence="2">The sequence shown here is derived from an EMBL/GenBank/DDBJ whole genome shotgun (WGS) entry which is preliminary data.</text>
</comment>
<gene>
    <name evidence="2" type="ORF">US68_C0017G0015</name>
</gene>
<evidence type="ECO:0000313" key="3">
    <source>
        <dbReference type="Proteomes" id="UP000034231"/>
    </source>
</evidence>
<feature type="transmembrane region" description="Helical" evidence="1">
    <location>
        <begin position="6"/>
        <end position="24"/>
    </location>
</feature>
<sequence>MGRLSLVYLGSLIYTFVMGYFGKLDEKEKAKSLRKKGLSYNEIQIATGLSKDTISRCCRDIVLTEKQIMILEKNRKNGRLLGSIRGAKANQQKRILSEKKLLSEGIKQVGTLSKRDKFMLGIAFYQGEGSKTNHAVEFTNSDPDSVEFMVGWFENFCQIKRKDLKCSLWLHDNLDESVAKRYWIDLLKITDAQFDKTYFAKNKIDSPKIRKNIHLYGIIKIRYYDSSKLRLILGWIRGVLT</sequence>
<accession>A0A0G0KJ64</accession>
<evidence type="ECO:0000256" key="1">
    <source>
        <dbReference type="SAM" id="Phobius"/>
    </source>
</evidence>
<proteinExistence type="predicted"/>
<keyword evidence="1" id="KW-0812">Transmembrane</keyword>
<keyword evidence="1" id="KW-1133">Transmembrane helix</keyword>
<organism evidence="2 3">
    <name type="scientific">Candidatus Shapirobacteria bacterium GW2011_GWE1_38_10</name>
    <dbReference type="NCBI Taxonomy" id="1618488"/>
    <lineage>
        <taxon>Bacteria</taxon>
        <taxon>Candidatus Shapironibacteriota</taxon>
    </lineage>
</organism>
<keyword evidence="1" id="KW-0472">Membrane</keyword>
<dbReference type="EMBL" id="LBTX01000017">
    <property type="protein sequence ID" value="KKQ49234.1"/>
    <property type="molecule type" value="Genomic_DNA"/>
</dbReference>
<dbReference type="AlphaFoldDB" id="A0A0G0KJ64"/>
<protein>
    <submittedName>
        <fullName evidence="2">Uncharacterized protein</fullName>
    </submittedName>
</protein>
<evidence type="ECO:0000313" key="2">
    <source>
        <dbReference type="EMBL" id="KKQ49234.1"/>
    </source>
</evidence>
<dbReference type="Proteomes" id="UP000034231">
    <property type="component" value="Unassembled WGS sequence"/>
</dbReference>
<name>A0A0G0KJ64_9BACT</name>
<reference evidence="2 3" key="1">
    <citation type="journal article" date="2015" name="Nature">
        <title>rRNA introns, odd ribosomes, and small enigmatic genomes across a large radiation of phyla.</title>
        <authorList>
            <person name="Brown C.T."/>
            <person name="Hug L.A."/>
            <person name="Thomas B.C."/>
            <person name="Sharon I."/>
            <person name="Castelle C.J."/>
            <person name="Singh A."/>
            <person name="Wilkins M.J."/>
            <person name="Williams K.H."/>
            <person name="Banfield J.F."/>
        </authorList>
    </citation>
    <scope>NUCLEOTIDE SEQUENCE [LARGE SCALE GENOMIC DNA]</scope>
</reference>